<dbReference type="PANTHER" id="PTHR34387">
    <property type="entry name" value="SLR1258 PROTEIN"/>
    <property type="match status" value="1"/>
</dbReference>
<dbReference type="InterPro" id="IPR052022">
    <property type="entry name" value="26kDa_periplasmic_antigen"/>
</dbReference>
<dbReference type="PANTHER" id="PTHR34387:SF2">
    <property type="entry name" value="SLR1258 PROTEIN"/>
    <property type="match status" value="1"/>
</dbReference>
<reference evidence="1 2" key="1">
    <citation type="submission" date="2022-01" db="EMBL/GenBank/DDBJ databases">
        <title>Whole genome-based taxonomy of the Shewanellaceae.</title>
        <authorList>
            <person name="Martin-Rodriguez A.J."/>
        </authorList>
    </citation>
    <scope>NUCLEOTIDE SEQUENCE [LARGE SCALE GENOMIC DNA]</scope>
    <source>
        <strain evidence="1 2">DSM 21332</strain>
    </source>
</reference>
<dbReference type="RefSeq" id="WP_115134809.1">
    <property type="nucleotide sequence ID" value="NZ_JAKIKT010000007.1"/>
</dbReference>
<dbReference type="EMBL" id="JAKIKT010000007">
    <property type="protein sequence ID" value="MCL2915349.1"/>
    <property type="molecule type" value="Genomic_DNA"/>
</dbReference>
<dbReference type="Gene3D" id="3.30.70.2970">
    <property type="entry name" value="Protein of unknown function (DUF541), domain 2"/>
    <property type="match status" value="1"/>
</dbReference>
<name>A0ABT0NA96_9GAMM</name>
<evidence type="ECO:0000313" key="1">
    <source>
        <dbReference type="EMBL" id="MCL2915349.1"/>
    </source>
</evidence>
<organism evidence="1 2">
    <name type="scientific">Shewanella corallii</name>
    <dbReference type="NCBI Taxonomy" id="560080"/>
    <lineage>
        <taxon>Bacteria</taxon>
        <taxon>Pseudomonadati</taxon>
        <taxon>Pseudomonadota</taxon>
        <taxon>Gammaproteobacteria</taxon>
        <taxon>Alteromonadales</taxon>
        <taxon>Shewanellaceae</taxon>
        <taxon>Shewanella</taxon>
    </lineage>
</organism>
<accession>A0ABT0NA96</accession>
<dbReference type="PIRSF" id="PIRSF029033">
    <property type="entry name" value="UCP029033"/>
    <property type="match status" value="1"/>
</dbReference>
<evidence type="ECO:0000313" key="2">
    <source>
        <dbReference type="Proteomes" id="UP001202831"/>
    </source>
</evidence>
<dbReference type="InterPro" id="IPR016907">
    <property type="entry name" value="UCP029033"/>
</dbReference>
<keyword evidence="2" id="KW-1185">Reference proteome</keyword>
<dbReference type="Gene3D" id="3.30.110.170">
    <property type="entry name" value="Protein of unknown function (DUF541), domain 1"/>
    <property type="match status" value="1"/>
</dbReference>
<dbReference type="InterPro" id="IPR007497">
    <property type="entry name" value="SIMPL/DUF541"/>
</dbReference>
<comment type="caution">
    <text evidence="1">The sequence shown here is derived from an EMBL/GenBank/DDBJ whole genome shotgun (WGS) entry which is preliminary data.</text>
</comment>
<dbReference type="Proteomes" id="UP001202831">
    <property type="component" value="Unassembled WGS sequence"/>
</dbReference>
<protein>
    <submittedName>
        <fullName evidence="1">SIMPL domain-containing protein</fullName>
    </submittedName>
</protein>
<dbReference type="Pfam" id="PF04402">
    <property type="entry name" value="SIMPL"/>
    <property type="match status" value="1"/>
</dbReference>
<proteinExistence type="predicted"/>
<sequence>MRSSSPLSALILGVLLATGLLGAAWLASDTLLQVKSMDRTVNVKGLAEQEVNANIAIWPIQFTEVDNDLGSLYRNVEAKTQIVVSFLKALGFKDDEITVSLPNIEDRQARGYVDPNVRYRYFAKSTVSVYTNNVEQVRLSRGKLTQLLEKGITISTDDYQSRVEYLFTGLNEIKPEMIQLATRNAREVAEKFARDSDSKLGKIKTASQGQFIITDRDSNTPYIKKVRVVSTLTYYLTD</sequence>
<gene>
    <name evidence="1" type="ORF">L2725_16465</name>
</gene>